<gene>
    <name evidence="1" type="primary">jg25378</name>
    <name evidence="1" type="ORF">PAEG_LOCUS597</name>
</gene>
<reference evidence="1" key="1">
    <citation type="submission" date="2022-03" db="EMBL/GenBank/DDBJ databases">
        <authorList>
            <person name="Lindestad O."/>
        </authorList>
    </citation>
    <scope>NUCLEOTIDE SEQUENCE</scope>
</reference>
<evidence type="ECO:0000313" key="1">
    <source>
        <dbReference type="EMBL" id="CAH2207980.1"/>
    </source>
</evidence>
<sequence length="94" mass="10565">MPGAFSEIIDDIEDLISSQDITPKERYASRKTVSVRSKKKEIKDLEPVEKVFLESVVPDHNRALFPQQEGVKAIVHQVGPVKIGGLNTPLRTIW</sequence>
<evidence type="ECO:0000313" key="2">
    <source>
        <dbReference type="Proteomes" id="UP000838756"/>
    </source>
</evidence>
<name>A0A8S4QB51_9NEOP</name>
<dbReference type="EMBL" id="CAKXAJ010001849">
    <property type="protein sequence ID" value="CAH2207980.1"/>
    <property type="molecule type" value="Genomic_DNA"/>
</dbReference>
<dbReference type="Proteomes" id="UP000838756">
    <property type="component" value="Unassembled WGS sequence"/>
</dbReference>
<accession>A0A8S4QB51</accession>
<proteinExistence type="predicted"/>
<comment type="caution">
    <text evidence="1">The sequence shown here is derived from an EMBL/GenBank/DDBJ whole genome shotgun (WGS) entry which is preliminary data.</text>
</comment>
<organism evidence="1 2">
    <name type="scientific">Pararge aegeria aegeria</name>
    <dbReference type="NCBI Taxonomy" id="348720"/>
    <lineage>
        <taxon>Eukaryota</taxon>
        <taxon>Metazoa</taxon>
        <taxon>Ecdysozoa</taxon>
        <taxon>Arthropoda</taxon>
        <taxon>Hexapoda</taxon>
        <taxon>Insecta</taxon>
        <taxon>Pterygota</taxon>
        <taxon>Neoptera</taxon>
        <taxon>Endopterygota</taxon>
        <taxon>Lepidoptera</taxon>
        <taxon>Glossata</taxon>
        <taxon>Ditrysia</taxon>
        <taxon>Papilionoidea</taxon>
        <taxon>Nymphalidae</taxon>
        <taxon>Satyrinae</taxon>
        <taxon>Satyrini</taxon>
        <taxon>Parargina</taxon>
        <taxon>Pararge</taxon>
    </lineage>
</organism>
<protein>
    <submittedName>
        <fullName evidence="1">Jg25378 protein</fullName>
    </submittedName>
</protein>
<dbReference type="AlphaFoldDB" id="A0A8S4QB51"/>
<keyword evidence="2" id="KW-1185">Reference proteome</keyword>